<protein>
    <submittedName>
        <fullName evidence="2">Uncharacterized protein</fullName>
    </submittedName>
</protein>
<dbReference type="AlphaFoldDB" id="A0A242CEG3"/>
<dbReference type="OrthoDB" id="2190920at2"/>
<accession>A0A242CEG3</accession>
<proteinExistence type="predicted"/>
<sequence length="63" mass="7405">MNKHDEKAQKMKNHLLNHPTDYQTVISLFKTESDSIAYEERKRKNQLLSEIAKYKKAGEKNGK</sequence>
<reference evidence="2" key="1">
    <citation type="submission" date="2017-05" db="EMBL/GenBank/DDBJ databases">
        <title>The Genome Sequence of Enterococcus sp. 4G2_DIV0659.</title>
        <authorList>
            <consortium name="The Broad Institute Genomics Platform"/>
            <consortium name="The Broad Institute Genomic Center for Infectious Diseases"/>
            <person name="Earl A."/>
            <person name="Manson A."/>
            <person name="Schwartman J."/>
            <person name="Gilmore M."/>
            <person name="Abouelleil A."/>
            <person name="Cao P."/>
            <person name="Chapman S."/>
            <person name="Cusick C."/>
            <person name="Shea T."/>
            <person name="Young S."/>
            <person name="Neafsey D."/>
            <person name="Nusbaum C."/>
            <person name="Birren B."/>
        </authorList>
    </citation>
    <scope>NUCLEOTIDE SEQUENCE [LARGE SCALE GENOMIC DNA]</scope>
    <source>
        <strain evidence="2">4G2_DIV0659</strain>
    </source>
</reference>
<keyword evidence="3" id="KW-1185">Reference proteome</keyword>
<name>A0A242CEG3_9ENTE</name>
<dbReference type="Proteomes" id="UP000195139">
    <property type="component" value="Unassembled WGS sequence"/>
</dbReference>
<dbReference type="STRING" id="1834181.A5880_001508"/>
<organism evidence="2">
    <name type="scientific">Candidatus Enterococcus mansonii</name>
    <dbReference type="NCBI Taxonomy" id="1834181"/>
    <lineage>
        <taxon>Bacteria</taxon>
        <taxon>Bacillati</taxon>
        <taxon>Bacillota</taxon>
        <taxon>Bacilli</taxon>
        <taxon>Lactobacillales</taxon>
        <taxon>Enterococcaceae</taxon>
        <taxon>Enterococcus</taxon>
    </lineage>
</organism>
<dbReference type="EMBL" id="NGLE01000002">
    <property type="protein sequence ID" value="OTO08508.1"/>
    <property type="molecule type" value="Genomic_DNA"/>
</dbReference>
<reference evidence="1 3" key="2">
    <citation type="submission" date="2018-07" db="EMBL/GenBank/DDBJ databases">
        <title>The Genome Sequence of Enterococcus sp. DIV0659b.</title>
        <authorList>
            <consortium name="The Broad Institute Genomics Platform"/>
            <consortium name="The Broad Institute Genomic Center for Infectious Diseases"/>
            <person name="Earl A."/>
            <person name="Manson A."/>
            <person name="Schwartman J."/>
            <person name="Gilmore M."/>
            <person name="Abouelleil A."/>
            <person name="Cao P."/>
            <person name="Chapman S."/>
            <person name="Cusick C."/>
            <person name="Shea T."/>
            <person name="Young S."/>
            <person name="Neafsey D."/>
            <person name="Nusbaum C."/>
            <person name="Birren B."/>
        </authorList>
    </citation>
    <scope>NUCLEOTIDE SEQUENCE [LARGE SCALE GENOMIC DNA]</scope>
    <source>
        <strain evidence="1 3">4G2_DIV0659</strain>
    </source>
</reference>
<evidence type="ECO:0000313" key="2">
    <source>
        <dbReference type="EMBL" id="OTO08508.1"/>
    </source>
</evidence>
<gene>
    <name evidence="2" type="ORF">A5880_001508</name>
    <name evidence="1" type="ORF">A5880_001589</name>
</gene>
<dbReference type="RefSeq" id="WP_086330448.1">
    <property type="nucleotide sequence ID" value="NZ_NGLE02000001.1"/>
</dbReference>
<evidence type="ECO:0000313" key="1">
    <source>
        <dbReference type="EMBL" id="MEI5994031.1"/>
    </source>
</evidence>
<comment type="caution">
    <text evidence="2">The sequence shown here is derived from an EMBL/GenBank/DDBJ whole genome shotgun (WGS) entry which is preliminary data.</text>
</comment>
<evidence type="ECO:0000313" key="3">
    <source>
        <dbReference type="Proteomes" id="UP000195139"/>
    </source>
</evidence>
<dbReference type="EMBL" id="NGLE02000001">
    <property type="protein sequence ID" value="MEI5994031.1"/>
    <property type="molecule type" value="Genomic_DNA"/>
</dbReference>